<protein>
    <submittedName>
        <fullName evidence="2">Outer membrane protein assembly factor BamB</fullName>
    </submittedName>
</protein>
<dbReference type="InterPro" id="IPR002372">
    <property type="entry name" value="PQQ_rpt_dom"/>
</dbReference>
<dbReference type="InterPro" id="IPR018391">
    <property type="entry name" value="PQQ_b-propeller_rpt"/>
</dbReference>
<organism evidence="2 3">
    <name type="scientific">Roseospira goensis</name>
    <dbReference type="NCBI Taxonomy" id="391922"/>
    <lineage>
        <taxon>Bacteria</taxon>
        <taxon>Pseudomonadati</taxon>
        <taxon>Pseudomonadota</taxon>
        <taxon>Alphaproteobacteria</taxon>
        <taxon>Rhodospirillales</taxon>
        <taxon>Rhodospirillaceae</taxon>
        <taxon>Roseospira</taxon>
    </lineage>
</organism>
<dbReference type="AlphaFoldDB" id="A0A7W6RWU2"/>
<dbReference type="PANTHER" id="PTHR34512">
    <property type="entry name" value="CELL SURFACE PROTEIN"/>
    <property type="match status" value="1"/>
</dbReference>
<accession>A0A7W6RWU2</accession>
<dbReference type="SMART" id="SM00564">
    <property type="entry name" value="PQQ"/>
    <property type="match status" value="7"/>
</dbReference>
<evidence type="ECO:0000313" key="2">
    <source>
        <dbReference type="EMBL" id="MBB4284703.1"/>
    </source>
</evidence>
<proteinExistence type="predicted"/>
<dbReference type="EMBL" id="JACIGI010000003">
    <property type="protein sequence ID" value="MBB4284703.1"/>
    <property type="molecule type" value="Genomic_DNA"/>
</dbReference>
<dbReference type="Proteomes" id="UP000555728">
    <property type="component" value="Unassembled WGS sequence"/>
</dbReference>
<feature type="domain" description="Pyrrolo-quinoline quinone repeat" evidence="1">
    <location>
        <begin position="126"/>
        <end position="366"/>
    </location>
</feature>
<dbReference type="Gene3D" id="2.130.10.10">
    <property type="entry name" value="YVTN repeat-like/Quinoprotein amine dehydrogenase"/>
    <property type="match status" value="1"/>
</dbReference>
<keyword evidence="3" id="KW-1185">Reference proteome</keyword>
<gene>
    <name evidence="2" type="ORF">GGD88_000414</name>
</gene>
<comment type="caution">
    <text evidence="2">The sequence shown here is derived from an EMBL/GenBank/DDBJ whole genome shotgun (WGS) entry which is preliminary data.</text>
</comment>
<reference evidence="2 3" key="1">
    <citation type="submission" date="2020-08" db="EMBL/GenBank/DDBJ databases">
        <title>Genome sequencing of Purple Non-Sulfur Bacteria from various extreme environments.</title>
        <authorList>
            <person name="Mayer M."/>
        </authorList>
    </citation>
    <scope>NUCLEOTIDE SEQUENCE [LARGE SCALE GENOMIC DNA]</scope>
    <source>
        <strain evidence="2 3">JA135</strain>
    </source>
</reference>
<dbReference type="InterPro" id="IPR015943">
    <property type="entry name" value="WD40/YVTN_repeat-like_dom_sf"/>
</dbReference>
<evidence type="ECO:0000259" key="1">
    <source>
        <dbReference type="Pfam" id="PF13360"/>
    </source>
</evidence>
<name>A0A7W6RWU2_9PROT</name>
<dbReference type="RefSeq" id="WP_184431229.1">
    <property type="nucleotide sequence ID" value="NZ_JACIGI010000003.1"/>
</dbReference>
<evidence type="ECO:0000313" key="3">
    <source>
        <dbReference type="Proteomes" id="UP000555728"/>
    </source>
</evidence>
<sequence length="447" mass="47073">MTNGGMGRGRAGLAIGLVAALAGCGWIGAETQDPLPGTRISVLEREVRLSPTVAGEAGEIRLPAPAPNDDWPMAGGYANHAMHHMSLGEAPALAWRTDIGTGSGSRDALLAEPVIGGGRIYTIDAEAEVRAYDLATGDLLWSVWLPDRAREEDDGYLLGGGLAFGADGRLYATTGFAKVIALDAASGQEIWREEVGVPIRAAPTLNSGRVFVVTVDNQTIALAAQDGRKLWTHAGSPEVASLLGTPAPAVDQGAVIVAYSSGELYALRVETGAVLWQDSVTTVRRTDAAGNLRDIRARPVMAGNRVYVVGHSGLMTAIDLATGERIWQAELGGVHQPWIAGRTLYVITAEADLVAVSADDGRILWVTPLQRWEDPDDKEGPITWGGPLLASDRLIVTGSNEEILAVSPYDGRVLGYVEAPAGITLPPVLAADTLLILTDNGDLIAYR</sequence>
<dbReference type="Pfam" id="PF13360">
    <property type="entry name" value="PQQ_2"/>
    <property type="match status" value="1"/>
</dbReference>
<dbReference type="PANTHER" id="PTHR34512:SF30">
    <property type="entry name" value="OUTER MEMBRANE PROTEIN ASSEMBLY FACTOR BAMB"/>
    <property type="match status" value="1"/>
</dbReference>
<dbReference type="SUPFAM" id="SSF50998">
    <property type="entry name" value="Quinoprotein alcohol dehydrogenase-like"/>
    <property type="match status" value="1"/>
</dbReference>
<dbReference type="InterPro" id="IPR011047">
    <property type="entry name" value="Quinoprotein_ADH-like_sf"/>
</dbReference>